<name>A0A0D2KUI6_HYPSF</name>
<reference evidence="2" key="1">
    <citation type="submission" date="2014-04" db="EMBL/GenBank/DDBJ databases">
        <title>Evolutionary Origins and Diversification of the Mycorrhizal Mutualists.</title>
        <authorList>
            <consortium name="DOE Joint Genome Institute"/>
            <consortium name="Mycorrhizal Genomics Consortium"/>
            <person name="Kohler A."/>
            <person name="Kuo A."/>
            <person name="Nagy L.G."/>
            <person name="Floudas D."/>
            <person name="Copeland A."/>
            <person name="Barry K.W."/>
            <person name="Cichocki N."/>
            <person name="Veneault-Fourrey C."/>
            <person name="LaButti K."/>
            <person name="Lindquist E.A."/>
            <person name="Lipzen A."/>
            <person name="Lundell T."/>
            <person name="Morin E."/>
            <person name="Murat C."/>
            <person name="Riley R."/>
            <person name="Ohm R."/>
            <person name="Sun H."/>
            <person name="Tunlid A."/>
            <person name="Henrissat B."/>
            <person name="Grigoriev I.V."/>
            <person name="Hibbett D.S."/>
            <person name="Martin F."/>
        </authorList>
    </citation>
    <scope>NUCLEOTIDE SEQUENCE [LARGE SCALE GENOMIC DNA]</scope>
    <source>
        <strain evidence="2">FD-334 SS-4</strain>
    </source>
</reference>
<dbReference type="OrthoDB" id="3035629at2759"/>
<evidence type="ECO:0000313" key="1">
    <source>
        <dbReference type="EMBL" id="KJA18317.1"/>
    </source>
</evidence>
<evidence type="ECO:0000313" key="2">
    <source>
        <dbReference type="Proteomes" id="UP000054270"/>
    </source>
</evidence>
<gene>
    <name evidence="1" type="ORF">HYPSUDRAFT_205437</name>
</gene>
<organism evidence="1 2">
    <name type="scientific">Hypholoma sublateritium (strain FD-334 SS-4)</name>
    <dbReference type="NCBI Taxonomy" id="945553"/>
    <lineage>
        <taxon>Eukaryota</taxon>
        <taxon>Fungi</taxon>
        <taxon>Dikarya</taxon>
        <taxon>Basidiomycota</taxon>
        <taxon>Agaricomycotina</taxon>
        <taxon>Agaricomycetes</taxon>
        <taxon>Agaricomycetidae</taxon>
        <taxon>Agaricales</taxon>
        <taxon>Agaricineae</taxon>
        <taxon>Strophariaceae</taxon>
        <taxon>Hypholoma</taxon>
    </lineage>
</organism>
<protein>
    <recommendedName>
        <fullName evidence="3">F-box domain-containing protein</fullName>
    </recommendedName>
</protein>
<dbReference type="SUPFAM" id="SSF52047">
    <property type="entry name" value="RNI-like"/>
    <property type="match status" value="1"/>
</dbReference>
<proteinExistence type="predicted"/>
<dbReference type="Proteomes" id="UP000054270">
    <property type="component" value="Unassembled WGS sequence"/>
</dbReference>
<evidence type="ECO:0008006" key="3">
    <source>
        <dbReference type="Google" id="ProtNLM"/>
    </source>
</evidence>
<keyword evidence="2" id="KW-1185">Reference proteome</keyword>
<sequence length="273" mass="31034">MPQSDSPRLPVELERQIVELAAMGSLKSAASLMLVSQRMRKWIEPILYSVFRLDGWGKPYPPCYATVKARSGLNTTDNSPLEQYGQYILHLYIRGRSARTVTKILRNCPHVENLMIWMVVGVDTMLVEVLEARPLKKLSIHAVDFLLLYDDQPPTRPLALSVTHLDLMEVHDFGEGVNWQTVVTLPNLTHLRLIGTPPVALVQLFLSECRKLERLVVVWPRKMHAVEAPSSYAGDFAHIVDKRLAHVVSTGRSSDLWKEDFPAIRTIYDDDEQ</sequence>
<accession>A0A0D2KUI6</accession>
<dbReference type="AlphaFoldDB" id="A0A0D2KUI6"/>
<dbReference type="EMBL" id="KN817590">
    <property type="protein sequence ID" value="KJA18317.1"/>
    <property type="molecule type" value="Genomic_DNA"/>
</dbReference>